<comment type="similarity">
    <text evidence="8">Belongs to the anion channel-forming bestrophin (TC 1.A.46) family.</text>
</comment>
<keyword evidence="2" id="KW-0813">Transport</keyword>
<evidence type="ECO:0000256" key="2">
    <source>
        <dbReference type="ARBA" id="ARBA00022448"/>
    </source>
</evidence>
<evidence type="ECO:0000256" key="9">
    <source>
        <dbReference type="SAM" id="Phobius"/>
    </source>
</evidence>
<dbReference type="EMBL" id="DQAY01000025">
    <property type="protein sequence ID" value="HCO22290.1"/>
    <property type="molecule type" value="Genomic_DNA"/>
</dbReference>
<evidence type="ECO:0000313" key="11">
    <source>
        <dbReference type="Proteomes" id="UP000263642"/>
    </source>
</evidence>
<protein>
    <recommendedName>
        <fullName evidence="12">Bestrophin, RFP-TM, chloride channel</fullName>
    </recommendedName>
</protein>
<feature type="transmembrane region" description="Helical" evidence="9">
    <location>
        <begin position="226"/>
        <end position="243"/>
    </location>
</feature>
<dbReference type="PANTHER" id="PTHR33281:SF19">
    <property type="entry name" value="VOLTAGE-DEPENDENT ANION CHANNEL-FORMING PROTEIN YNEE"/>
    <property type="match status" value="1"/>
</dbReference>
<feature type="transmembrane region" description="Helical" evidence="9">
    <location>
        <begin position="249"/>
        <end position="268"/>
    </location>
</feature>
<keyword evidence="7 9" id="KW-0472">Membrane</keyword>
<accession>A0A3D3R3X4</accession>
<proteinExistence type="inferred from homology"/>
<keyword evidence="6" id="KW-0406">Ion transport</keyword>
<evidence type="ECO:0000256" key="5">
    <source>
        <dbReference type="ARBA" id="ARBA00022989"/>
    </source>
</evidence>
<dbReference type="GO" id="GO:0005886">
    <property type="term" value="C:plasma membrane"/>
    <property type="evidence" value="ECO:0007669"/>
    <property type="project" value="UniProtKB-SubCell"/>
</dbReference>
<sequence length="310" mass="35537">MAADAELNLSFIEKKLGTVGRIAYYAGLVGLYSLIPLIKNDLGAVAGGFLESVGLHPEQIVEIEEFGDFSSSLHGIIGLVLGLLLVFRTNSSYSRWWEARKLWGKLVNISRNMAIKFREFTNFSREQLRELAELIVAFPEALRDHLREDDDFSMFPELEQIDPPPRHIPAYIADLIYRRVINWKRSGIIDGDELRVIDSETRELMEICGACERIRRTRLSPSYRRFVRHCITLYLITLPWGLVEDFKFWTVPMTVIMAYFMIGIEVIAHSVEEPFGLDEDDLDLDGLCITIRSTVNEILDRFGSQTEKDA</sequence>
<evidence type="ECO:0000256" key="6">
    <source>
        <dbReference type="ARBA" id="ARBA00023065"/>
    </source>
</evidence>
<feature type="transmembrane region" description="Helical" evidence="9">
    <location>
        <begin position="69"/>
        <end position="87"/>
    </location>
</feature>
<evidence type="ECO:0000256" key="7">
    <source>
        <dbReference type="ARBA" id="ARBA00023136"/>
    </source>
</evidence>
<gene>
    <name evidence="10" type="ORF">DIT97_04215</name>
</gene>
<evidence type="ECO:0008006" key="12">
    <source>
        <dbReference type="Google" id="ProtNLM"/>
    </source>
</evidence>
<dbReference type="PANTHER" id="PTHR33281">
    <property type="entry name" value="UPF0187 PROTEIN YNEE"/>
    <property type="match status" value="1"/>
</dbReference>
<dbReference type="Proteomes" id="UP000263642">
    <property type="component" value="Unassembled WGS sequence"/>
</dbReference>
<dbReference type="Pfam" id="PF25539">
    <property type="entry name" value="Bestrophin_2"/>
    <property type="match status" value="1"/>
</dbReference>
<dbReference type="RefSeq" id="WP_154933530.1">
    <property type="nucleotide sequence ID" value="NZ_CAXBMG010000018.1"/>
</dbReference>
<evidence type="ECO:0000256" key="1">
    <source>
        <dbReference type="ARBA" id="ARBA00004651"/>
    </source>
</evidence>
<feature type="transmembrane region" description="Helical" evidence="9">
    <location>
        <begin position="22"/>
        <end position="38"/>
    </location>
</feature>
<evidence type="ECO:0000313" key="10">
    <source>
        <dbReference type="EMBL" id="HCO22290.1"/>
    </source>
</evidence>
<dbReference type="GO" id="GO:0005254">
    <property type="term" value="F:chloride channel activity"/>
    <property type="evidence" value="ECO:0007669"/>
    <property type="project" value="InterPro"/>
</dbReference>
<comment type="caution">
    <text evidence="10">The sequence shown here is derived from an EMBL/GenBank/DDBJ whole genome shotgun (WGS) entry which is preliminary data.</text>
</comment>
<comment type="subcellular location">
    <subcellularLocation>
        <location evidence="1">Cell membrane</location>
        <topology evidence="1">Multi-pass membrane protein</topology>
    </subcellularLocation>
</comment>
<name>A0A3D3R3X4_9PLAN</name>
<organism evidence="10 11">
    <name type="scientific">Gimesia maris</name>
    <dbReference type="NCBI Taxonomy" id="122"/>
    <lineage>
        <taxon>Bacteria</taxon>
        <taxon>Pseudomonadati</taxon>
        <taxon>Planctomycetota</taxon>
        <taxon>Planctomycetia</taxon>
        <taxon>Planctomycetales</taxon>
        <taxon>Planctomycetaceae</taxon>
        <taxon>Gimesia</taxon>
    </lineage>
</organism>
<keyword evidence="3" id="KW-1003">Cell membrane</keyword>
<evidence type="ECO:0000256" key="4">
    <source>
        <dbReference type="ARBA" id="ARBA00022692"/>
    </source>
</evidence>
<keyword evidence="4 9" id="KW-0812">Transmembrane</keyword>
<evidence type="ECO:0000256" key="3">
    <source>
        <dbReference type="ARBA" id="ARBA00022475"/>
    </source>
</evidence>
<dbReference type="InterPro" id="IPR044669">
    <property type="entry name" value="YneE/VCCN1/2-like"/>
</dbReference>
<dbReference type="AlphaFoldDB" id="A0A3D3R3X4"/>
<reference evidence="10 11" key="1">
    <citation type="journal article" date="2018" name="Nat. Biotechnol.">
        <title>A standardized bacterial taxonomy based on genome phylogeny substantially revises the tree of life.</title>
        <authorList>
            <person name="Parks D.H."/>
            <person name="Chuvochina M."/>
            <person name="Waite D.W."/>
            <person name="Rinke C."/>
            <person name="Skarshewski A."/>
            <person name="Chaumeil P.A."/>
            <person name="Hugenholtz P."/>
        </authorList>
    </citation>
    <scope>NUCLEOTIDE SEQUENCE [LARGE SCALE GENOMIC DNA]</scope>
    <source>
        <strain evidence="10">UBA9375</strain>
    </source>
</reference>
<keyword evidence="5 9" id="KW-1133">Transmembrane helix</keyword>
<evidence type="ECO:0000256" key="8">
    <source>
        <dbReference type="ARBA" id="ARBA00034708"/>
    </source>
</evidence>